<organism evidence="5">
    <name type="scientific">marine sediment metagenome</name>
    <dbReference type="NCBI Taxonomy" id="412755"/>
    <lineage>
        <taxon>unclassified sequences</taxon>
        <taxon>metagenomes</taxon>
        <taxon>ecological metagenomes</taxon>
    </lineage>
</organism>
<accession>A0A0F9URZ2</accession>
<evidence type="ECO:0000313" key="4">
    <source>
        <dbReference type="EMBL" id="KKN50540.1"/>
    </source>
</evidence>
<proteinExistence type="inferred from homology"/>
<dbReference type="EMBL" id="LAZR01001108">
    <property type="protein sequence ID" value="KKN50540.1"/>
    <property type="molecule type" value="Genomic_DNA"/>
</dbReference>
<dbReference type="GO" id="GO:0016491">
    <property type="term" value="F:oxidoreductase activity"/>
    <property type="evidence" value="ECO:0007669"/>
    <property type="project" value="UniProtKB-KW"/>
</dbReference>
<evidence type="ECO:0000256" key="2">
    <source>
        <dbReference type="ARBA" id="ARBA00023002"/>
    </source>
</evidence>
<evidence type="ECO:0000256" key="1">
    <source>
        <dbReference type="ARBA" id="ARBA00007118"/>
    </source>
</evidence>
<reference evidence="5" key="1">
    <citation type="journal article" date="2015" name="Nature">
        <title>Complex archaea that bridge the gap between prokaryotes and eukaryotes.</title>
        <authorList>
            <person name="Spang A."/>
            <person name="Saw J.H."/>
            <person name="Jorgensen S.L."/>
            <person name="Zaremba-Niedzwiedzka K."/>
            <person name="Martijn J."/>
            <person name="Lind A.E."/>
            <person name="van Eijk R."/>
            <person name="Schleper C."/>
            <person name="Guy L."/>
            <person name="Ettema T.J."/>
        </authorList>
    </citation>
    <scope>NUCLEOTIDE SEQUENCE</scope>
</reference>
<keyword evidence="2" id="KW-0560">Oxidoreductase</keyword>
<dbReference type="InterPro" id="IPR029479">
    <property type="entry name" value="Nitroreductase"/>
</dbReference>
<dbReference type="PANTHER" id="PTHR43673">
    <property type="entry name" value="NAD(P)H NITROREDUCTASE YDGI-RELATED"/>
    <property type="match status" value="1"/>
</dbReference>
<dbReference type="EMBL" id="LAZR01000573">
    <property type="protein sequence ID" value="KKN63936.1"/>
    <property type="molecule type" value="Genomic_DNA"/>
</dbReference>
<dbReference type="AlphaFoldDB" id="A0A0F9URZ2"/>
<comment type="similarity">
    <text evidence="1">Belongs to the nitroreductase family.</text>
</comment>
<dbReference type="Pfam" id="PF00881">
    <property type="entry name" value="Nitroreductase"/>
    <property type="match status" value="1"/>
</dbReference>
<dbReference type="Gene3D" id="3.40.109.10">
    <property type="entry name" value="NADH Oxidase"/>
    <property type="match status" value="1"/>
</dbReference>
<sequence>MELIKTDLLDFIKKRKSVRNFIYKKIDKEIILECIDAGRYAPSEGNSQPWHVCVVTHPTVKRMLSELSKDGGIIEEAYANLVVFLDLERGFERIKDLQAIGAFMQNILLGVHAKEDLGAVWIGEIIGKKEKVNEIFKYSLEKYELMGIIAIGFTDEAREKASKISRERRTVDEFVEWY</sequence>
<feature type="domain" description="Nitroreductase" evidence="3">
    <location>
        <begin position="12"/>
        <end position="81"/>
    </location>
</feature>
<dbReference type="InterPro" id="IPR000415">
    <property type="entry name" value="Nitroreductase-like"/>
</dbReference>
<dbReference type="CDD" id="cd02136">
    <property type="entry name" value="PnbA_NfnB-like"/>
    <property type="match status" value="1"/>
</dbReference>
<comment type="caution">
    <text evidence="5">The sequence shown here is derived from an EMBL/GenBank/DDBJ whole genome shotgun (WGS) entry which is preliminary data.</text>
</comment>
<gene>
    <name evidence="5" type="ORF">LCGC14_0496680</name>
    <name evidence="4" type="ORF">LCGC14_0631570</name>
</gene>
<evidence type="ECO:0000259" key="3">
    <source>
        <dbReference type="Pfam" id="PF00881"/>
    </source>
</evidence>
<dbReference type="SUPFAM" id="SSF55469">
    <property type="entry name" value="FMN-dependent nitroreductase-like"/>
    <property type="match status" value="1"/>
</dbReference>
<name>A0A0F9URZ2_9ZZZZ</name>
<dbReference type="PANTHER" id="PTHR43673:SF10">
    <property type="entry name" value="NADH DEHYDROGENASE_NAD(P)H NITROREDUCTASE XCC3605-RELATED"/>
    <property type="match status" value="1"/>
</dbReference>
<protein>
    <recommendedName>
        <fullName evidence="3">Nitroreductase domain-containing protein</fullName>
    </recommendedName>
</protein>
<evidence type="ECO:0000313" key="5">
    <source>
        <dbReference type="EMBL" id="KKN63936.1"/>
    </source>
</evidence>